<evidence type="ECO:0000313" key="13">
    <source>
        <dbReference type="Proteomes" id="UP000821837"/>
    </source>
</evidence>
<dbReference type="InterPro" id="IPR036249">
    <property type="entry name" value="Thioredoxin-like_sf"/>
</dbReference>
<evidence type="ECO:0000256" key="10">
    <source>
        <dbReference type="RuleBase" id="RU000499"/>
    </source>
</evidence>
<dbReference type="SUPFAM" id="SSF53474">
    <property type="entry name" value="alpha/beta-Hydrolases"/>
    <property type="match status" value="1"/>
</dbReference>
<evidence type="ECO:0000259" key="11">
    <source>
        <dbReference type="Pfam" id="PF04083"/>
    </source>
</evidence>
<dbReference type="Gene3D" id="3.40.30.10">
    <property type="entry name" value="Glutaredoxin"/>
    <property type="match status" value="1"/>
</dbReference>
<evidence type="ECO:0000256" key="4">
    <source>
        <dbReference type="ARBA" id="ARBA00022729"/>
    </source>
</evidence>
<keyword evidence="3 10" id="KW-0575">Peroxidase</keyword>
<evidence type="ECO:0000256" key="3">
    <source>
        <dbReference type="ARBA" id="ARBA00022559"/>
    </source>
</evidence>
<evidence type="ECO:0000256" key="1">
    <source>
        <dbReference type="ARBA" id="ARBA00006926"/>
    </source>
</evidence>
<dbReference type="Pfam" id="PF04083">
    <property type="entry name" value="Abhydro_lipase"/>
    <property type="match status" value="1"/>
</dbReference>
<comment type="caution">
    <text evidence="12">The sequence shown here is derived from an EMBL/GenBank/DDBJ whole genome shotgun (WGS) entry which is preliminary data.</text>
</comment>
<dbReference type="GO" id="GO:0016042">
    <property type="term" value="P:lipid catabolic process"/>
    <property type="evidence" value="ECO:0007669"/>
    <property type="project" value="UniProtKB-KW"/>
</dbReference>
<dbReference type="GO" id="GO:0006979">
    <property type="term" value="P:response to oxidative stress"/>
    <property type="evidence" value="ECO:0007669"/>
    <property type="project" value="InterPro"/>
</dbReference>
<evidence type="ECO:0000256" key="7">
    <source>
        <dbReference type="ARBA" id="ARBA00023002"/>
    </source>
</evidence>
<name>A0A9D4PMG1_RHISA</name>
<evidence type="ECO:0000256" key="6">
    <source>
        <dbReference type="ARBA" id="ARBA00022963"/>
    </source>
</evidence>
<dbReference type="VEuPathDB" id="VectorBase:RSAN_051239"/>
<keyword evidence="7 10" id="KW-0560">Oxidoreductase</keyword>
<evidence type="ECO:0000313" key="12">
    <source>
        <dbReference type="EMBL" id="KAH7947394.1"/>
    </source>
</evidence>
<feature type="domain" description="Partial AB-hydrolase lipase" evidence="11">
    <location>
        <begin position="204"/>
        <end position="271"/>
    </location>
</feature>
<dbReference type="EMBL" id="JABSTV010001252">
    <property type="protein sequence ID" value="KAH7947394.1"/>
    <property type="molecule type" value="Genomic_DNA"/>
</dbReference>
<dbReference type="Proteomes" id="UP000821837">
    <property type="component" value="Chromosome 6"/>
</dbReference>
<dbReference type="InterPro" id="IPR029058">
    <property type="entry name" value="AB_hydrolase_fold"/>
</dbReference>
<dbReference type="GO" id="GO:0016787">
    <property type="term" value="F:hydrolase activity"/>
    <property type="evidence" value="ECO:0007669"/>
    <property type="project" value="UniProtKB-KW"/>
</dbReference>
<comment type="similarity">
    <text evidence="2">Belongs to the AB hydrolase superfamily. Lipase family.</text>
</comment>
<evidence type="ECO:0000256" key="2">
    <source>
        <dbReference type="ARBA" id="ARBA00010701"/>
    </source>
</evidence>
<dbReference type="GO" id="GO:0004601">
    <property type="term" value="F:peroxidase activity"/>
    <property type="evidence" value="ECO:0007669"/>
    <property type="project" value="UniProtKB-KW"/>
</dbReference>
<dbReference type="InterPro" id="IPR006693">
    <property type="entry name" value="AB_hydrolase_lipase"/>
</dbReference>
<sequence length="557" mass="63733">MAVLSGLQPRKVDCDQRRADTKSVYDFHITELSGERIMNLSQYRGHVLLLVNVATYCRLTYTYKELNALQEKFGTLNFTVIGFPCNQFGKQEPGKDLEILNGIRYVRPGNNFTPKFPLTKKIAANGILEHPLYTYLKRRCPSPVSRFQPKEALFYTPQDSSDVRWNFEKFLIGRNGSPLRRYEPDYLPLAMVRDIEEVMGHGNSELITSKGYPVEEHTVTTDDGYVLRVQRIPHEKSDGAQRTNHNVHSEGRTPVLVLHGTAMSSADFVLNFPHQSLGFLLADAGYDVWLGNFRGNIYTSHTRYSRVNPFFWNFSFDEMVKHDLPATIDAVLNVTQQERLLYIGWSQGSQVLFGLLSEKPEYNSKIVLFTAMAPVAYLGRMRTPLLAFEPYADVIATFLRLTGSGGLMVNTALTKLQAALVCGSDFTVDLCIAAVAVLNGINWNQLNILIRCNCFRKYDYGMLLNIMNYRTWRPPKYELSRVRVPVALYHSAGDWYADPWDVARLQRELPSVVHLYTVADRRFTHYDFVVGTGDDATLLYREMIRFMEQYRNDAVPE</sequence>
<dbReference type="PANTHER" id="PTHR11005">
    <property type="entry name" value="LYSOSOMAL ACID LIPASE-RELATED"/>
    <property type="match status" value="1"/>
</dbReference>
<dbReference type="PROSITE" id="PS00763">
    <property type="entry name" value="GLUTATHIONE_PEROXID_2"/>
    <property type="match status" value="1"/>
</dbReference>
<keyword evidence="6" id="KW-0442">Lipid degradation</keyword>
<comment type="similarity">
    <text evidence="1 10">Belongs to the glutathione peroxidase family.</text>
</comment>
<dbReference type="PRINTS" id="PR01011">
    <property type="entry name" value="GLUTPROXDASE"/>
</dbReference>
<evidence type="ECO:0000256" key="5">
    <source>
        <dbReference type="ARBA" id="ARBA00022801"/>
    </source>
</evidence>
<keyword evidence="9" id="KW-0325">Glycoprotein</keyword>
<protein>
    <recommendedName>
        <fullName evidence="10">Glutathione peroxidase</fullName>
    </recommendedName>
</protein>
<dbReference type="VEuPathDB" id="VectorBase:RSAN_053700"/>
<keyword evidence="8" id="KW-0443">Lipid metabolism</keyword>
<accession>A0A9D4PMG1</accession>
<dbReference type="Pfam" id="PF00255">
    <property type="entry name" value="GSHPx"/>
    <property type="match status" value="1"/>
</dbReference>
<proteinExistence type="inferred from homology"/>
<gene>
    <name evidence="12" type="ORF">HPB52_011306</name>
</gene>
<reference evidence="12" key="1">
    <citation type="journal article" date="2020" name="Cell">
        <title>Large-Scale Comparative Analyses of Tick Genomes Elucidate Their Genetic Diversity and Vector Capacities.</title>
        <authorList>
            <consortium name="Tick Genome and Microbiome Consortium (TIGMIC)"/>
            <person name="Jia N."/>
            <person name="Wang J."/>
            <person name="Shi W."/>
            <person name="Du L."/>
            <person name="Sun Y."/>
            <person name="Zhan W."/>
            <person name="Jiang J.F."/>
            <person name="Wang Q."/>
            <person name="Zhang B."/>
            <person name="Ji P."/>
            <person name="Bell-Sakyi L."/>
            <person name="Cui X.M."/>
            <person name="Yuan T.T."/>
            <person name="Jiang B.G."/>
            <person name="Yang W.F."/>
            <person name="Lam T.T."/>
            <person name="Chang Q.C."/>
            <person name="Ding S.J."/>
            <person name="Wang X.J."/>
            <person name="Zhu J.G."/>
            <person name="Ruan X.D."/>
            <person name="Zhao L."/>
            <person name="Wei J.T."/>
            <person name="Ye R.Z."/>
            <person name="Que T.C."/>
            <person name="Du C.H."/>
            <person name="Zhou Y.H."/>
            <person name="Cheng J.X."/>
            <person name="Dai P.F."/>
            <person name="Guo W.B."/>
            <person name="Han X.H."/>
            <person name="Huang E.J."/>
            <person name="Li L.F."/>
            <person name="Wei W."/>
            <person name="Gao Y.C."/>
            <person name="Liu J.Z."/>
            <person name="Shao H.Z."/>
            <person name="Wang X."/>
            <person name="Wang C.C."/>
            <person name="Yang T.C."/>
            <person name="Huo Q.B."/>
            <person name="Li W."/>
            <person name="Chen H.Y."/>
            <person name="Chen S.E."/>
            <person name="Zhou L.G."/>
            <person name="Ni X.B."/>
            <person name="Tian J.H."/>
            <person name="Sheng Y."/>
            <person name="Liu T."/>
            <person name="Pan Y.S."/>
            <person name="Xia L.Y."/>
            <person name="Li J."/>
            <person name="Zhao F."/>
            <person name="Cao W.C."/>
        </authorList>
    </citation>
    <scope>NUCLEOTIDE SEQUENCE</scope>
    <source>
        <strain evidence="12">Rsan-2018</strain>
    </source>
</reference>
<dbReference type="SUPFAM" id="SSF52833">
    <property type="entry name" value="Thioredoxin-like"/>
    <property type="match status" value="1"/>
</dbReference>
<dbReference type="AlphaFoldDB" id="A0A9D4PMG1"/>
<reference evidence="12" key="2">
    <citation type="submission" date="2021-09" db="EMBL/GenBank/DDBJ databases">
        <authorList>
            <person name="Jia N."/>
            <person name="Wang J."/>
            <person name="Shi W."/>
            <person name="Du L."/>
            <person name="Sun Y."/>
            <person name="Zhan W."/>
            <person name="Jiang J."/>
            <person name="Wang Q."/>
            <person name="Zhang B."/>
            <person name="Ji P."/>
            <person name="Sakyi L.B."/>
            <person name="Cui X."/>
            <person name="Yuan T."/>
            <person name="Jiang B."/>
            <person name="Yang W."/>
            <person name="Lam T.T.-Y."/>
            <person name="Chang Q."/>
            <person name="Ding S."/>
            <person name="Wang X."/>
            <person name="Zhu J."/>
            <person name="Ruan X."/>
            <person name="Zhao L."/>
            <person name="Wei J."/>
            <person name="Que T."/>
            <person name="Du C."/>
            <person name="Cheng J."/>
            <person name="Dai P."/>
            <person name="Han X."/>
            <person name="Huang E."/>
            <person name="Gao Y."/>
            <person name="Liu J."/>
            <person name="Shao H."/>
            <person name="Ye R."/>
            <person name="Li L."/>
            <person name="Wei W."/>
            <person name="Wang X."/>
            <person name="Wang C."/>
            <person name="Huo Q."/>
            <person name="Li W."/>
            <person name="Guo W."/>
            <person name="Chen H."/>
            <person name="Chen S."/>
            <person name="Zhou L."/>
            <person name="Zhou L."/>
            <person name="Ni X."/>
            <person name="Tian J."/>
            <person name="Zhou Y."/>
            <person name="Sheng Y."/>
            <person name="Liu T."/>
            <person name="Pan Y."/>
            <person name="Xia L."/>
            <person name="Li J."/>
            <person name="Zhao F."/>
            <person name="Cao W."/>
        </authorList>
    </citation>
    <scope>NUCLEOTIDE SEQUENCE</scope>
    <source>
        <strain evidence="12">Rsan-2018</strain>
        <tissue evidence="12">Larvae</tissue>
    </source>
</reference>
<dbReference type="CDD" id="cd00340">
    <property type="entry name" value="GSH_Peroxidase"/>
    <property type="match status" value="1"/>
</dbReference>
<dbReference type="InterPro" id="IPR000889">
    <property type="entry name" value="Glutathione_peroxidase"/>
</dbReference>
<keyword evidence="13" id="KW-1185">Reference proteome</keyword>
<evidence type="ECO:0000256" key="9">
    <source>
        <dbReference type="ARBA" id="ARBA00023180"/>
    </source>
</evidence>
<dbReference type="PROSITE" id="PS51355">
    <property type="entry name" value="GLUTATHIONE_PEROXID_3"/>
    <property type="match status" value="1"/>
</dbReference>
<dbReference type="InterPro" id="IPR029760">
    <property type="entry name" value="GPX_CS"/>
</dbReference>
<keyword evidence="5" id="KW-0378">Hydrolase</keyword>
<dbReference type="FunFam" id="3.40.50.1820:FF:000057">
    <property type="entry name" value="Lipase"/>
    <property type="match status" value="1"/>
</dbReference>
<dbReference type="Gene3D" id="3.40.50.1820">
    <property type="entry name" value="alpha/beta hydrolase"/>
    <property type="match status" value="1"/>
</dbReference>
<keyword evidence="4" id="KW-0732">Signal</keyword>
<organism evidence="12 13">
    <name type="scientific">Rhipicephalus sanguineus</name>
    <name type="common">Brown dog tick</name>
    <name type="synonym">Ixodes sanguineus</name>
    <dbReference type="NCBI Taxonomy" id="34632"/>
    <lineage>
        <taxon>Eukaryota</taxon>
        <taxon>Metazoa</taxon>
        <taxon>Ecdysozoa</taxon>
        <taxon>Arthropoda</taxon>
        <taxon>Chelicerata</taxon>
        <taxon>Arachnida</taxon>
        <taxon>Acari</taxon>
        <taxon>Parasitiformes</taxon>
        <taxon>Ixodida</taxon>
        <taxon>Ixodoidea</taxon>
        <taxon>Ixodidae</taxon>
        <taxon>Rhipicephalinae</taxon>
        <taxon>Rhipicephalus</taxon>
        <taxon>Rhipicephalus</taxon>
    </lineage>
</organism>
<evidence type="ECO:0000256" key="8">
    <source>
        <dbReference type="ARBA" id="ARBA00023098"/>
    </source>
</evidence>